<reference evidence="2" key="1">
    <citation type="submission" date="2020-01" db="EMBL/GenBank/DDBJ databases">
        <authorList>
            <consortium name="DOE Joint Genome Institute"/>
            <person name="Haridas S."/>
            <person name="Albert R."/>
            <person name="Binder M."/>
            <person name="Bloem J."/>
            <person name="Labutti K."/>
            <person name="Salamov A."/>
            <person name="Andreopoulos B."/>
            <person name="Baker S.E."/>
            <person name="Barry K."/>
            <person name="Bills G."/>
            <person name="Bluhm B.H."/>
            <person name="Cannon C."/>
            <person name="Castanera R."/>
            <person name="Culley D.E."/>
            <person name="Daum C."/>
            <person name="Ezra D."/>
            <person name="Gonzalez J.B."/>
            <person name="Henrissat B."/>
            <person name="Kuo A."/>
            <person name="Liang C."/>
            <person name="Lipzen A."/>
            <person name="Lutzoni F."/>
            <person name="Magnuson J."/>
            <person name="Mondo S."/>
            <person name="Nolan M."/>
            <person name="Ohm R."/>
            <person name="Pangilinan J."/>
            <person name="Park H.-J."/>
            <person name="Ramirez L."/>
            <person name="Alfaro M."/>
            <person name="Sun H."/>
            <person name="Tritt A."/>
            <person name="Yoshinaga Y."/>
            <person name="Zwiers L.-H."/>
            <person name="Turgeon B.G."/>
            <person name="Goodwin S.B."/>
            <person name="Spatafora J.W."/>
            <person name="Crous P.W."/>
            <person name="Grigoriev I.V."/>
        </authorList>
    </citation>
    <scope>NUCLEOTIDE SEQUENCE</scope>
    <source>
        <strain evidence="2">CBS 394.84</strain>
    </source>
</reference>
<dbReference type="EMBL" id="ML976614">
    <property type="protein sequence ID" value="KAF1851448.1"/>
    <property type="molecule type" value="Genomic_DNA"/>
</dbReference>
<proteinExistence type="predicted"/>
<dbReference type="RefSeq" id="XP_040794011.1">
    <property type="nucleotide sequence ID" value="XM_040937573.1"/>
</dbReference>
<evidence type="ECO:0000256" key="1">
    <source>
        <dbReference type="SAM" id="MobiDB-lite"/>
    </source>
</evidence>
<sequence>MEQDIEVEFIITGGAFLDVVSIAEEPPNRNVIHRLTSLPVPHLVQFVMFRFPLQRIRSDLKRASSTPVRTLTGSSAPDCYMRAGQAVTKRQATHTTANKGEIIDKLCARLTDERQTTRAEQLVWLAKDSLEASVAQKRGVAKNDTMKMDDKSQSFEDQTSSATESPRGQAWEGLSIWSHLW</sequence>
<accession>A0A9P4GRN2</accession>
<feature type="region of interest" description="Disordered" evidence="1">
    <location>
        <begin position="137"/>
        <end position="169"/>
    </location>
</feature>
<feature type="compositionally biased region" description="Polar residues" evidence="1">
    <location>
        <begin position="155"/>
        <end position="166"/>
    </location>
</feature>
<dbReference type="Proteomes" id="UP000800039">
    <property type="component" value="Unassembled WGS sequence"/>
</dbReference>
<organism evidence="2 3">
    <name type="scientific">Cucurbitaria berberidis CBS 394.84</name>
    <dbReference type="NCBI Taxonomy" id="1168544"/>
    <lineage>
        <taxon>Eukaryota</taxon>
        <taxon>Fungi</taxon>
        <taxon>Dikarya</taxon>
        <taxon>Ascomycota</taxon>
        <taxon>Pezizomycotina</taxon>
        <taxon>Dothideomycetes</taxon>
        <taxon>Pleosporomycetidae</taxon>
        <taxon>Pleosporales</taxon>
        <taxon>Pleosporineae</taxon>
        <taxon>Cucurbitariaceae</taxon>
        <taxon>Cucurbitaria</taxon>
    </lineage>
</organism>
<gene>
    <name evidence="2" type="ORF">K460DRAFT_413009</name>
</gene>
<evidence type="ECO:0000313" key="2">
    <source>
        <dbReference type="EMBL" id="KAF1851448.1"/>
    </source>
</evidence>
<comment type="caution">
    <text evidence="2">The sequence shown here is derived from an EMBL/GenBank/DDBJ whole genome shotgun (WGS) entry which is preliminary data.</text>
</comment>
<name>A0A9P4GRN2_9PLEO</name>
<feature type="compositionally biased region" description="Basic and acidic residues" evidence="1">
    <location>
        <begin position="144"/>
        <end position="154"/>
    </location>
</feature>
<protein>
    <submittedName>
        <fullName evidence="2">Uncharacterized protein</fullName>
    </submittedName>
</protein>
<evidence type="ECO:0000313" key="3">
    <source>
        <dbReference type="Proteomes" id="UP000800039"/>
    </source>
</evidence>
<keyword evidence="3" id="KW-1185">Reference proteome</keyword>
<dbReference type="OrthoDB" id="3685840at2759"/>
<dbReference type="GeneID" id="63854823"/>
<dbReference type="AlphaFoldDB" id="A0A9P4GRN2"/>